<dbReference type="Proteomes" id="UP001432322">
    <property type="component" value="Unassembled WGS sequence"/>
</dbReference>
<organism evidence="9 10">
    <name type="scientific">Pristionchus fissidentatus</name>
    <dbReference type="NCBI Taxonomy" id="1538716"/>
    <lineage>
        <taxon>Eukaryota</taxon>
        <taxon>Metazoa</taxon>
        <taxon>Ecdysozoa</taxon>
        <taxon>Nematoda</taxon>
        <taxon>Chromadorea</taxon>
        <taxon>Rhabditida</taxon>
        <taxon>Rhabditina</taxon>
        <taxon>Diplogasteromorpha</taxon>
        <taxon>Diplogasteroidea</taxon>
        <taxon>Neodiplogasteridae</taxon>
        <taxon>Pristionchus</taxon>
    </lineage>
</organism>
<dbReference type="AlphaFoldDB" id="A0AAV5UPY6"/>
<evidence type="ECO:0000256" key="4">
    <source>
        <dbReference type="ARBA" id="ARBA00023128"/>
    </source>
</evidence>
<evidence type="ECO:0000256" key="7">
    <source>
        <dbReference type="ARBA" id="ARBA00082711"/>
    </source>
</evidence>
<evidence type="ECO:0000256" key="6">
    <source>
        <dbReference type="ARBA" id="ARBA00040565"/>
    </source>
</evidence>
<dbReference type="GO" id="GO:0006412">
    <property type="term" value="P:translation"/>
    <property type="evidence" value="ECO:0007669"/>
    <property type="project" value="InterPro"/>
</dbReference>
<comment type="subcellular location">
    <subcellularLocation>
        <location evidence="1">Mitochondrion</location>
    </subcellularLocation>
</comment>
<keyword evidence="10" id="KW-1185">Reference proteome</keyword>
<dbReference type="Pfam" id="PF00573">
    <property type="entry name" value="Ribosomal_L4"/>
    <property type="match status" value="1"/>
</dbReference>
<reference evidence="9" key="1">
    <citation type="submission" date="2023-10" db="EMBL/GenBank/DDBJ databases">
        <title>Genome assembly of Pristionchus species.</title>
        <authorList>
            <person name="Yoshida K."/>
            <person name="Sommer R.J."/>
        </authorList>
    </citation>
    <scope>NUCLEOTIDE SEQUENCE</scope>
    <source>
        <strain evidence="9">RS5133</strain>
    </source>
</reference>
<feature type="region of interest" description="Disordered" evidence="8">
    <location>
        <begin position="121"/>
        <end position="142"/>
    </location>
</feature>
<dbReference type="InterPro" id="IPR023574">
    <property type="entry name" value="Ribosomal_uL4_dom_sf"/>
</dbReference>
<dbReference type="InterPro" id="IPR013005">
    <property type="entry name" value="Ribosomal_uL4-like"/>
</dbReference>
<evidence type="ECO:0000256" key="5">
    <source>
        <dbReference type="ARBA" id="ARBA00023274"/>
    </source>
</evidence>
<dbReference type="SUPFAM" id="SSF52166">
    <property type="entry name" value="Ribosomal protein L4"/>
    <property type="match status" value="1"/>
</dbReference>
<dbReference type="FunFam" id="3.40.1370.10:FF:000005">
    <property type="entry name" value="39S ribosomal protein L4, mitochondrial"/>
    <property type="match status" value="1"/>
</dbReference>
<keyword evidence="5" id="KW-0687">Ribonucleoprotein</keyword>
<protein>
    <recommendedName>
        <fullName evidence="6">Large ribosomal subunit protein uL4m</fullName>
    </recommendedName>
    <alternativeName>
        <fullName evidence="7">39S ribosomal protein L4, mitochondrial</fullName>
    </alternativeName>
</protein>
<dbReference type="EMBL" id="BTSY01000001">
    <property type="protein sequence ID" value="GMT09172.1"/>
    <property type="molecule type" value="Genomic_DNA"/>
</dbReference>
<dbReference type="InterPro" id="IPR002136">
    <property type="entry name" value="Ribosomal_uL4"/>
</dbReference>
<sequence>MLLRPWCRVATLSGRAASTTTTATPTTDAAAATAADAAAASEKRRPEEYQRTLWRPPTSPFVQTPQAWVSTLHSVKDEKVSMVDLHPSVFRAPPRVDLLHRNLVWQQVYRNVQMTKQLSRAEMPGGGKKPWPQKKTGRAHVGSVRSPQFVRGGFANGVRGPRTWFYMLPDSIRVQGLCVALSLKHAQSDVHVVESLGAVPEGADGSYLQEMAEARNWGYSVLFVDAGEESMEGGLLDACDSLPTFNVMPLFGLNCYSIMKYNTIVLSLAAVELLESRLLQQLHTAGPANKKYRYIDYKDAILEQEDYREDPKQAPYV</sequence>
<dbReference type="GO" id="GO:0005840">
    <property type="term" value="C:ribosome"/>
    <property type="evidence" value="ECO:0007669"/>
    <property type="project" value="UniProtKB-KW"/>
</dbReference>
<gene>
    <name evidence="9" type="ORF">PFISCL1PPCAC_469</name>
</gene>
<keyword evidence="4" id="KW-0496">Mitochondrion</keyword>
<comment type="caution">
    <text evidence="9">The sequence shown here is derived from an EMBL/GenBank/DDBJ whole genome shotgun (WGS) entry which is preliminary data.</text>
</comment>
<dbReference type="PANTHER" id="PTHR10746">
    <property type="entry name" value="50S RIBOSOMAL PROTEIN L4"/>
    <property type="match status" value="1"/>
</dbReference>
<evidence type="ECO:0000313" key="9">
    <source>
        <dbReference type="EMBL" id="GMT09172.1"/>
    </source>
</evidence>
<accession>A0AAV5UPY6</accession>
<dbReference type="GO" id="GO:1990904">
    <property type="term" value="C:ribonucleoprotein complex"/>
    <property type="evidence" value="ECO:0007669"/>
    <property type="project" value="UniProtKB-KW"/>
</dbReference>
<evidence type="ECO:0000256" key="2">
    <source>
        <dbReference type="ARBA" id="ARBA00010528"/>
    </source>
</evidence>
<keyword evidence="3" id="KW-0689">Ribosomal protein</keyword>
<evidence type="ECO:0000256" key="1">
    <source>
        <dbReference type="ARBA" id="ARBA00004173"/>
    </source>
</evidence>
<dbReference type="GO" id="GO:0005743">
    <property type="term" value="C:mitochondrial inner membrane"/>
    <property type="evidence" value="ECO:0007669"/>
    <property type="project" value="UniProtKB-ARBA"/>
</dbReference>
<proteinExistence type="inferred from homology"/>
<evidence type="ECO:0000256" key="8">
    <source>
        <dbReference type="SAM" id="MobiDB-lite"/>
    </source>
</evidence>
<comment type="similarity">
    <text evidence="2">Belongs to the universal ribosomal protein uL4 family.</text>
</comment>
<evidence type="ECO:0000256" key="3">
    <source>
        <dbReference type="ARBA" id="ARBA00022980"/>
    </source>
</evidence>
<dbReference type="GO" id="GO:0003735">
    <property type="term" value="F:structural constituent of ribosome"/>
    <property type="evidence" value="ECO:0007669"/>
    <property type="project" value="InterPro"/>
</dbReference>
<evidence type="ECO:0000313" key="10">
    <source>
        <dbReference type="Proteomes" id="UP001432322"/>
    </source>
</evidence>
<name>A0AAV5UPY6_9BILA</name>
<dbReference type="PANTHER" id="PTHR10746:SF6">
    <property type="entry name" value="LARGE RIBOSOMAL SUBUNIT PROTEIN UL4M"/>
    <property type="match status" value="1"/>
</dbReference>
<dbReference type="Gene3D" id="3.40.1370.10">
    <property type="match status" value="1"/>
</dbReference>